<gene>
    <name evidence="8" type="ORF">J2S03_001470</name>
</gene>
<dbReference type="PANTHER" id="PTHR22926:SF3">
    <property type="entry name" value="UNDECAPRENYL-PHOSPHATE ALPHA-N-ACETYLGLUCOSAMINYL 1-PHOSPHATE TRANSFERASE"/>
    <property type="match status" value="1"/>
</dbReference>
<evidence type="ECO:0000256" key="7">
    <source>
        <dbReference type="SAM" id="Phobius"/>
    </source>
</evidence>
<evidence type="ECO:0000256" key="6">
    <source>
        <dbReference type="ARBA" id="ARBA00023136"/>
    </source>
</evidence>
<keyword evidence="4 7" id="KW-0812">Transmembrane</keyword>
<keyword evidence="6 7" id="KW-0472">Membrane</keyword>
<feature type="transmembrane region" description="Helical" evidence="7">
    <location>
        <begin position="148"/>
        <end position="166"/>
    </location>
</feature>
<evidence type="ECO:0000313" key="9">
    <source>
        <dbReference type="Proteomes" id="UP001232973"/>
    </source>
</evidence>
<dbReference type="Proteomes" id="UP001232973">
    <property type="component" value="Unassembled WGS sequence"/>
</dbReference>
<evidence type="ECO:0000256" key="2">
    <source>
        <dbReference type="ARBA" id="ARBA00022475"/>
    </source>
</evidence>
<dbReference type="RefSeq" id="WP_407654009.1">
    <property type="nucleotide sequence ID" value="NZ_CP067097.1"/>
</dbReference>
<evidence type="ECO:0000256" key="5">
    <source>
        <dbReference type="ARBA" id="ARBA00022989"/>
    </source>
</evidence>
<evidence type="ECO:0000256" key="1">
    <source>
        <dbReference type="ARBA" id="ARBA00004651"/>
    </source>
</evidence>
<sequence>MTPRQGRGFKNTMYGAWYYVVSFVVAFLLVYVTVPYIRKLALRIGFVDRPNHRKIHKEPIPLLGGLSMYFAFVVTAWIFGHAGATFRGIAIGGLLIFAVGVIDDYYKTRGKDFKAWPKFLMQIVAALVLVAFGIRIEGVNLPFHHGFFMFPVWLSSLATIVWVVAITNMINFLDGVDGLAAGLSAISAMTLFFIALLKGQAAMAVFAVVLMGSAVGFLRHNFYPARIFMGDAGATFLGYVLAAIAVDGAFKSATLVSLIVPILALGVPIMDTVWVVIRRVRSNRPIYVADKGHTFHMLMRSGLSQIQTVAFLYLVGICFSLASIVVTLVTLAVH</sequence>
<comment type="caution">
    <text evidence="8">The sequence shown here is derived from an EMBL/GenBank/DDBJ whole genome shotgun (WGS) entry which is preliminary data.</text>
</comment>
<feature type="transmembrane region" description="Helical" evidence="7">
    <location>
        <begin position="309"/>
        <end position="333"/>
    </location>
</feature>
<feature type="transmembrane region" description="Helical" evidence="7">
    <location>
        <begin position="258"/>
        <end position="277"/>
    </location>
</feature>
<accession>A0ABT9XH41</accession>
<proteinExistence type="predicted"/>
<dbReference type="GO" id="GO:0036380">
    <property type="term" value="F:UDP-N-acetylglucosamine-undecaprenyl-phosphate N-acetylglucosaminephosphotransferase activity"/>
    <property type="evidence" value="ECO:0007669"/>
    <property type="project" value="UniProtKB-EC"/>
</dbReference>
<dbReference type="EMBL" id="JAUSTP010000009">
    <property type="protein sequence ID" value="MDQ0189625.1"/>
    <property type="molecule type" value="Genomic_DNA"/>
</dbReference>
<feature type="transmembrane region" description="Helical" evidence="7">
    <location>
        <begin position="16"/>
        <end position="38"/>
    </location>
</feature>
<feature type="transmembrane region" description="Helical" evidence="7">
    <location>
        <begin position="118"/>
        <end position="136"/>
    </location>
</feature>
<dbReference type="Pfam" id="PF00953">
    <property type="entry name" value="Glycos_transf_4"/>
    <property type="match status" value="1"/>
</dbReference>
<feature type="transmembrane region" description="Helical" evidence="7">
    <location>
        <begin position="59"/>
        <end position="80"/>
    </location>
</feature>
<keyword evidence="2" id="KW-1003">Cell membrane</keyword>
<dbReference type="EC" id="2.7.8.33" evidence="8"/>
<protein>
    <submittedName>
        <fullName evidence="8">UDP-GlcNAc:undecaprenyl-phosphate GlcNAc-1-phosphate transferase</fullName>
        <ecNumber evidence="8">2.7.8.33</ecNumber>
    </submittedName>
</protein>
<keyword evidence="9" id="KW-1185">Reference proteome</keyword>
<feature type="transmembrane region" description="Helical" evidence="7">
    <location>
        <begin position="178"/>
        <end position="195"/>
    </location>
</feature>
<keyword evidence="5 7" id="KW-1133">Transmembrane helix</keyword>
<feature type="transmembrane region" description="Helical" evidence="7">
    <location>
        <begin position="86"/>
        <end position="106"/>
    </location>
</feature>
<feature type="transmembrane region" description="Helical" evidence="7">
    <location>
        <begin position="201"/>
        <end position="218"/>
    </location>
</feature>
<comment type="subcellular location">
    <subcellularLocation>
        <location evidence="1">Cell membrane</location>
        <topology evidence="1">Multi-pass membrane protein</topology>
    </subcellularLocation>
</comment>
<evidence type="ECO:0000313" key="8">
    <source>
        <dbReference type="EMBL" id="MDQ0189625.1"/>
    </source>
</evidence>
<dbReference type="InterPro" id="IPR000715">
    <property type="entry name" value="Glycosyl_transferase_4"/>
</dbReference>
<feature type="transmembrane region" description="Helical" evidence="7">
    <location>
        <begin position="225"/>
        <end position="246"/>
    </location>
</feature>
<dbReference type="PANTHER" id="PTHR22926">
    <property type="entry name" value="PHOSPHO-N-ACETYLMURAMOYL-PENTAPEPTIDE-TRANSFERASE"/>
    <property type="match status" value="1"/>
</dbReference>
<evidence type="ECO:0000256" key="4">
    <source>
        <dbReference type="ARBA" id="ARBA00022692"/>
    </source>
</evidence>
<organism evidence="8 9">
    <name type="scientific">Alicyclobacillus cycloheptanicus</name>
    <dbReference type="NCBI Taxonomy" id="1457"/>
    <lineage>
        <taxon>Bacteria</taxon>
        <taxon>Bacillati</taxon>
        <taxon>Bacillota</taxon>
        <taxon>Bacilli</taxon>
        <taxon>Bacillales</taxon>
        <taxon>Alicyclobacillaceae</taxon>
        <taxon>Alicyclobacillus</taxon>
    </lineage>
</organism>
<evidence type="ECO:0000256" key="3">
    <source>
        <dbReference type="ARBA" id="ARBA00022679"/>
    </source>
</evidence>
<keyword evidence="3 8" id="KW-0808">Transferase</keyword>
<name>A0ABT9XH41_9BACL</name>
<dbReference type="CDD" id="cd06853">
    <property type="entry name" value="GT_WecA_like"/>
    <property type="match status" value="1"/>
</dbReference>
<reference evidence="8 9" key="1">
    <citation type="submission" date="2023-07" db="EMBL/GenBank/DDBJ databases">
        <title>Genomic Encyclopedia of Type Strains, Phase IV (KMG-IV): sequencing the most valuable type-strain genomes for metagenomic binning, comparative biology and taxonomic classification.</title>
        <authorList>
            <person name="Goeker M."/>
        </authorList>
    </citation>
    <scope>NUCLEOTIDE SEQUENCE [LARGE SCALE GENOMIC DNA]</scope>
    <source>
        <strain evidence="8 9">DSM 4006</strain>
    </source>
</reference>